<dbReference type="FunFam" id="1.25.40.10:FF:000073">
    <property type="entry name" value="Pentatricopeptide repeat-containing protein chloroplastic"/>
    <property type="match status" value="1"/>
</dbReference>
<comment type="caution">
    <text evidence="3">The sequence shown here is derived from an EMBL/GenBank/DDBJ whole genome shotgun (WGS) entry which is preliminary data.</text>
</comment>
<feature type="repeat" description="PPR" evidence="2">
    <location>
        <begin position="533"/>
        <end position="567"/>
    </location>
</feature>
<feature type="repeat" description="PPR" evidence="2">
    <location>
        <begin position="227"/>
        <end position="261"/>
    </location>
</feature>
<keyword evidence="1" id="KW-0677">Repeat</keyword>
<keyword evidence="4" id="KW-1185">Reference proteome</keyword>
<dbReference type="InterPro" id="IPR046960">
    <property type="entry name" value="PPR_At4g14850-like_plant"/>
</dbReference>
<dbReference type="InterPro" id="IPR002885">
    <property type="entry name" value="PPR_rpt"/>
</dbReference>
<dbReference type="FunFam" id="1.25.40.10:FF:000144">
    <property type="entry name" value="Pentatricopeptide repeat-containing protein, mitochondrial"/>
    <property type="match status" value="1"/>
</dbReference>
<feature type="repeat" description="PPR" evidence="2">
    <location>
        <begin position="635"/>
        <end position="669"/>
    </location>
</feature>
<dbReference type="PROSITE" id="PS51375">
    <property type="entry name" value="PPR"/>
    <property type="match status" value="7"/>
</dbReference>
<dbReference type="EMBL" id="CM035415">
    <property type="protein sequence ID" value="KAH7427130.1"/>
    <property type="molecule type" value="Genomic_DNA"/>
</dbReference>
<evidence type="ECO:0000313" key="4">
    <source>
        <dbReference type="Proteomes" id="UP000825935"/>
    </source>
</evidence>
<dbReference type="FunFam" id="1.25.40.10:FF:000158">
    <property type="entry name" value="pentatricopeptide repeat-containing protein At2g33680"/>
    <property type="match status" value="1"/>
</dbReference>
<dbReference type="PANTHER" id="PTHR47926">
    <property type="entry name" value="PENTATRICOPEPTIDE REPEAT-CONTAINING PROTEIN"/>
    <property type="match status" value="1"/>
</dbReference>
<dbReference type="NCBIfam" id="TIGR00756">
    <property type="entry name" value="PPR"/>
    <property type="match status" value="6"/>
</dbReference>
<feature type="repeat" description="PPR" evidence="2">
    <location>
        <begin position="329"/>
        <end position="363"/>
    </location>
</feature>
<accession>A0A8T2TXY7</accession>
<reference evidence="3" key="1">
    <citation type="submission" date="2021-08" db="EMBL/GenBank/DDBJ databases">
        <title>WGS assembly of Ceratopteris richardii.</title>
        <authorList>
            <person name="Marchant D.B."/>
            <person name="Chen G."/>
            <person name="Jenkins J."/>
            <person name="Shu S."/>
            <person name="Leebens-Mack J."/>
            <person name="Grimwood J."/>
            <person name="Schmutz J."/>
            <person name="Soltis P."/>
            <person name="Soltis D."/>
            <person name="Chen Z.-H."/>
        </authorList>
    </citation>
    <scope>NUCLEOTIDE SEQUENCE</scope>
    <source>
        <strain evidence="3">Whitten #5841</strain>
        <tissue evidence="3">Leaf</tissue>
    </source>
</reference>
<dbReference type="GO" id="GO:0003723">
    <property type="term" value="F:RNA binding"/>
    <property type="evidence" value="ECO:0007669"/>
    <property type="project" value="InterPro"/>
</dbReference>
<name>A0A8T2TXY7_CERRI</name>
<protein>
    <recommendedName>
        <fullName evidence="5">Pentatricopeptide repeat-containing protein</fullName>
    </recommendedName>
</protein>
<dbReference type="Pfam" id="PF13041">
    <property type="entry name" value="PPR_2"/>
    <property type="match status" value="5"/>
</dbReference>
<dbReference type="Gene3D" id="1.25.40.10">
    <property type="entry name" value="Tetratricopeptide repeat domain"/>
    <property type="match status" value="5"/>
</dbReference>
<evidence type="ECO:0008006" key="5">
    <source>
        <dbReference type="Google" id="ProtNLM"/>
    </source>
</evidence>
<dbReference type="OrthoDB" id="185373at2759"/>
<dbReference type="Pfam" id="PF13812">
    <property type="entry name" value="PPR_3"/>
    <property type="match status" value="1"/>
</dbReference>
<dbReference type="FunFam" id="1.25.40.10:FF:000031">
    <property type="entry name" value="Pentatricopeptide repeat-containing protein mitochondrial"/>
    <property type="match status" value="2"/>
</dbReference>
<organism evidence="3 4">
    <name type="scientific">Ceratopteris richardii</name>
    <name type="common">Triangle waterfern</name>
    <dbReference type="NCBI Taxonomy" id="49495"/>
    <lineage>
        <taxon>Eukaryota</taxon>
        <taxon>Viridiplantae</taxon>
        <taxon>Streptophyta</taxon>
        <taxon>Embryophyta</taxon>
        <taxon>Tracheophyta</taxon>
        <taxon>Polypodiopsida</taxon>
        <taxon>Polypodiidae</taxon>
        <taxon>Polypodiales</taxon>
        <taxon>Pteridineae</taxon>
        <taxon>Pteridaceae</taxon>
        <taxon>Parkerioideae</taxon>
        <taxon>Ceratopteris</taxon>
    </lineage>
</organism>
<evidence type="ECO:0000256" key="1">
    <source>
        <dbReference type="ARBA" id="ARBA00022737"/>
    </source>
</evidence>
<dbReference type="Proteomes" id="UP000825935">
    <property type="component" value="Chromosome 10"/>
</dbReference>
<evidence type="ECO:0000313" key="3">
    <source>
        <dbReference type="EMBL" id="KAH7427130.1"/>
    </source>
</evidence>
<dbReference type="AlphaFoldDB" id="A0A8T2TXY7"/>
<gene>
    <name evidence="3" type="ORF">KP509_10G031500</name>
</gene>
<dbReference type="GO" id="GO:0009451">
    <property type="term" value="P:RNA modification"/>
    <property type="evidence" value="ECO:0007669"/>
    <property type="project" value="InterPro"/>
</dbReference>
<proteinExistence type="predicted"/>
<dbReference type="GO" id="GO:0048731">
    <property type="term" value="P:system development"/>
    <property type="evidence" value="ECO:0007669"/>
    <property type="project" value="UniProtKB-ARBA"/>
</dbReference>
<evidence type="ECO:0000256" key="2">
    <source>
        <dbReference type="PROSITE-ProRule" id="PRU00708"/>
    </source>
</evidence>
<feature type="repeat" description="PPR" evidence="2">
    <location>
        <begin position="160"/>
        <end position="194"/>
    </location>
</feature>
<feature type="repeat" description="PPR" evidence="2">
    <location>
        <begin position="125"/>
        <end position="159"/>
    </location>
</feature>
<feature type="repeat" description="PPR" evidence="2">
    <location>
        <begin position="431"/>
        <end position="465"/>
    </location>
</feature>
<dbReference type="InterPro" id="IPR011990">
    <property type="entry name" value="TPR-like_helical_dom_sf"/>
</dbReference>
<sequence length="809" mass="88522">MDTACVGGKINDRDYSLLSGDTRLCNGKITFRNFSLSTADIPLSNEKHKSQRLSPPETHNEGTILLVRLRASTKNKDLNTGIKIHRDILRKGLLLDYLDALVIMYAKCSEFGKAEILLGIHQSRDVVPWTALITGYIRDGRSQVALECLEYMLHEGICPNVVTYSCILKACASLGALKKGEEIHEDLIRQDLLQDNVVIGTALVDMYAKCGALSKAHGVLEKLSFRDVVCWSALISGYTQNGQGEQALYCFECMLREGILPNAVTYTCVLKACALTGALDKGKHIHFEIINQGLLYNNVELGNALVDMYAKCGALANARDVLEKLSARNVITWNALISGYLQANECELALRCFECMQQEGVLPDAVTYISILRASAALGALHKGIQIHKEVIQQGLLQDNVMIGTALVDMYAKCGVLSMAHDVIEQLPSRNVVTWSALIAGYADTLQGDEALNCFERMLYEGIFPNAVTYACALKACTAIGALEKGKELHDQILKQGLLQDNVVLGNALVYMYAKCGALFKAHNVLKELTSRDVVTWSALIAGYVEHGQGEGALDCFDSMLHDGIFPNAVTYVSILKACALLGALYRGEQIHDEIIRHGFLQDNVVLGNALVDMYAKCGALLKAKVVLENLPSRDTISWNALIAGYAQAGKDDQLLKCLARMQDEGISPNAASFACVLNLYGHLGRIEQALAQFLNMSNNYNMKPDLECVSCVIDLLARAGHLENALYLTQDIDFSGIWLAILGACWKCGDFNSGRVAFERAVELDKCDGPTYVLMANIYAATGVYWIAEGTEFEGSVMMIEAGHTDND</sequence>